<dbReference type="Proteomes" id="UP000664288">
    <property type="component" value="Unassembled WGS sequence"/>
</dbReference>
<name>A0ABS3IXE6_9HYPH</name>
<organism evidence="2 3">
    <name type="scientific">Jiella sonneratiae</name>
    <dbReference type="NCBI Taxonomy" id="2816856"/>
    <lineage>
        <taxon>Bacteria</taxon>
        <taxon>Pseudomonadati</taxon>
        <taxon>Pseudomonadota</taxon>
        <taxon>Alphaproteobacteria</taxon>
        <taxon>Hyphomicrobiales</taxon>
        <taxon>Aurantimonadaceae</taxon>
        <taxon>Jiella</taxon>
    </lineage>
</organism>
<feature type="coiled-coil region" evidence="1">
    <location>
        <begin position="13"/>
        <end position="63"/>
    </location>
</feature>
<evidence type="ECO:0000313" key="3">
    <source>
        <dbReference type="Proteomes" id="UP000664288"/>
    </source>
</evidence>
<accession>A0ABS3IXE6</accession>
<sequence>MTNDLWDPRQARLREIEDRIEQAREAVATAEGSMTDPVVADEIEALQAERQRLLEEIETAEAADPGTARRRHERS</sequence>
<dbReference type="RefSeq" id="WP_207348706.1">
    <property type="nucleotide sequence ID" value="NZ_JAFMPY010000001.1"/>
</dbReference>
<evidence type="ECO:0000256" key="1">
    <source>
        <dbReference type="SAM" id="Coils"/>
    </source>
</evidence>
<keyword evidence="1" id="KW-0175">Coiled coil</keyword>
<reference evidence="2 3" key="1">
    <citation type="submission" date="2021-03" db="EMBL/GenBank/DDBJ databases">
        <title>Whole genome sequence of Jiella sp. MQZ13P-4.</title>
        <authorList>
            <person name="Tuo L."/>
        </authorList>
    </citation>
    <scope>NUCLEOTIDE SEQUENCE [LARGE SCALE GENOMIC DNA]</scope>
    <source>
        <strain evidence="2 3">MQZ13P-4</strain>
    </source>
</reference>
<comment type="caution">
    <text evidence="2">The sequence shown here is derived from an EMBL/GenBank/DDBJ whole genome shotgun (WGS) entry which is preliminary data.</text>
</comment>
<proteinExistence type="predicted"/>
<dbReference type="EMBL" id="JAFMPY010000001">
    <property type="protein sequence ID" value="MBO0902056.1"/>
    <property type="molecule type" value="Genomic_DNA"/>
</dbReference>
<gene>
    <name evidence="2" type="ORF">J1C47_00245</name>
</gene>
<keyword evidence="3" id="KW-1185">Reference proteome</keyword>
<protein>
    <submittedName>
        <fullName evidence="2">Uncharacterized protein</fullName>
    </submittedName>
</protein>
<evidence type="ECO:0000313" key="2">
    <source>
        <dbReference type="EMBL" id="MBO0902056.1"/>
    </source>
</evidence>